<proteinExistence type="predicted"/>
<sequence length="213" mass="22893">MTNTDTSPTRPTPTHPTLGDLARSGLVRAVALLAVAALVLAFLAWRSRPAPTVRADVATAAAGALPIVGRCEGSQYTFEGDGTGRGQEGAYLITSLTHGVDAVLSSGRVSGRNEHQPLTFTTNVSRATPLFLQAIENNEVLRRCVFTTFGRDESGDRVALQRIVLDRPQVLSYRLVGKPADRSRVTIALMYESLEMTDLDTGIQAQVDWPTTA</sequence>
<gene>
    <name evidence="2" type="ORF">M8330_07160</name>
</gene>
<name>A0A9X2D6H1_9ACTN</name>
<keyword evidence="1" id="KW-0472">Membrane</keyword>
<accession>A0A9X2D6H1</accession>
<keyword evidence="3" id="KW-1185">Reference proteome</keyword>
<dbReference type="InterPro" id="IPR008514">
    <property type="entry name" value="T6SS_Hcp"/>
</dbReference>
<reference evidence="2" key="1">
    <citation type="submission" date="2022-05" db="EMBL/GenBank/DDBJ databases">
        <authorList>
            <person name="Tuo L."/>
        </authorList>
    </citation>
    <scope>NUCLEOTIDE SEQUENCE</scope>
    <source>
        <strain evidence="2">BSK12Z-4</strain>
    </source>
</reference>
<dbReference type="Pfam" id="PF05638">
    <property type="entry name" value="T6SS_HCP"/>
    <property type="match status" value="1"/>
</dbReference>
<dbReference type="AlphaFoldDB" id="A0A9X2D6H1"/>
<dbReference type="InterPro" id="IPR036624">
    <property type="entry name" value="Hcp1-lik_sf"/>
</dbReference>
<keyword evidence="1" id="KW-1133">Transmembrane helix</keyword>
<evidence type="ECO:0000313" key="2">
    <source>
        <dbReference type="EMBL" id="MCM0620073.1"/>
    </source>
</evidence>
<feature type="transmembrane region" description="Helical" evidence="1">
    <location>
        <begin position="26"/>
        <end position="45"/>
    </location>
</feature>
<evidence type="ECO:0000256" key="1">
    <source>
        <dbReference type="SAM" id="Phobius"/>
    </source>
</evidence>
<dbReference type="Gene3D" id="2.30.110.20">
    <property type="entry name" value="Hcp1-like"/>
    <property type="match status" value="1"/>
</dbReference>
<comment type="caution">
    <text evidence="2">The sequence shown here is derived from an EMBL/GenBank/DDBJ whole genome shotgun (WGS) entry which is preliminary data.</text>
</comment>
<evidence type="ECO:0000313" key="3">
    <source>
        <dbReference type="Proteomes" id="UP001139485"/>
    </source>
</evidence>
<dbReference type="RefSeq" id="WP_250826757.1">
    <property type="nucleotide sequence ID" value="NZ_JAMOIL010000008.1"/>
</dbReference>
<protein>
    <submittedName>
        <fullName evidence="2">Type VI secretion system tube protein Hcp</fullName>
    </submittedName>
</protein>
<keyword evidence="1" id="KW-0812">Transmembrane</keyword>
<dbReference type="EMBL" id="JAMOIL010000008">
    <property type="protein sequence ID" value="MCM0620073.1"/>
    <property type="molecule type" value="Genomic_DNA"/>
</dbReference>
<dbReference type="SUPFAM" id="SSF141452">
    <property type="entry name" value="Hcp1-like"/>
    <property type="match status" value="1"/>
</dbReference>
<organism evidence="2 3">
    <name type="scientific">Nocardioides bruguierae</name>
    <dbReference type="NCBI Taxonomy" id="2945102"/>
    <lineage>
        <taxon>Bacteria</taxon>
        <taxon>Bacillati</taxon>
        <taxon>Actinomycetota</taxon>
        <taxon>Actinomycetes</taxon>
        <taxon>Propionibacteriales</taxon>
        <taxon>Nocardioidaceae</taxon>
        <taxon>Nocardioides</taxon>
    </lineage>
</organism>
<dbReference type="Proteomes" id="UP001139485">
    <property type="component" value="Unassembled WGS sequence"/>
</dbReference>